<dbReference type="Proteomes" id="UP000570361">
    <property type="component" value="Unassembled WGS sequence"/>
</dbReference>
<comment type="caution">
    <text evidence="2">The sequence shown here is derived from an EMBL/GenBank/DDBJ whole genome shotgun (WGS) entry which is preliminary data.</text>
</comment>
<dbReference type="InterPro" id="IPR029062">
    <property type="entry name" value="Class_I_gatase-like"/>
</dbReference>
<dbReference type="RefSeq" id="WP_183601279.1">
    <property type="nucleotide sequence ID" value="NZ_JACHXK010000007.1"/>
</dbReference>
<dbReference type="InterPro" id="IPR017926">
    <property type="entry name" value="GATASE"/>
</dbReference>
<dbReference type="CDD" id="cd01741">
    <property type="entry name" value="GATase1_1"/>
    <property type="match status" value="1"/>
</dbReference>
<evidence type="ECO:0000313" key="3">
    <source>
        <dbReference type="Proteomes" id="UP000570361"/>
    </source>
</evidence>
<protein>
    <submittedName>
        <fullName evidence="2">GMP synthase-like glutamine amidotransferase</fullName>
    </submittedName>
</protein>
<evidence type="ECO:0000313" key="2">
    <source>
        <dbReference type="EMBL" id="MBB3111401.1"/>
    </source>
</evidence>
<dbReference type="AlphaFoldDB" id="A0A7W5FNJ0"/>
<dbReference type="GO" id="GO:0005829">
    <property type="term" value="C:cytosol"/>
    <property type="evidence" value="ECO:0007669"/>
    <property type="project" value="TreeGrafter"/>
</dbReference>
<dbReference type="SUPFAM" id="SSF52317">
    <property type="entry name" value="Class I glutamine amidotransferase-like"/>
    <property type="match status" value="1"/>
</dbReference>
<proteinExistence type="predicted"/>
<dbReference type="PROSITE" id="PS51273">
    <property type="entry name" value="GATASE_TYPE_1"/>
    <property type="match status" value="1"/>
</dbReference>
<dbReference type="Pfam" id="PF00117">
    <property type="entry name" value="GATase"/>
    <property type="match status" value="1"/>
</dbReference>
<organism evidence="2 3">
    <name type="scientific">Paenibacillus phyllosphaerae</name>
    <dbReference type="NCBI Taxonomy" id="274593"/>
    <lineage>
        <taxon>Bacteria</taxon>
        <taxon>Bacillati</taxon>
        <taxon>Bacillota</taxon>
        <taxon>Bacilli</taxon>
        <taxon>Bacillales</taxon>
        <taxon>Paenibacillaceae</taxon>
        <taxon>Paenibacillus</taxon>
    </lineage>
</organism>
<name>A0A7W5FNJ0_9BACL</name>
<dbReference type="FunFam" id="3.40.50.880:FF:000033">
    <property type="entry name" value="Glutamine amidotransferase class-I"/>
    <property type="match status" value="1"/>
</dbReference>
<keyword evidence="2" id="KW-0808">Transferase</keyword>
<sequence length="240" mass="27382">MNVVLFKHFDFDDPSVFTAWSERDGHALRIYEPAQGIHAEWLETLDLLIIMGGPMSVYHEERHPWLPEEKAFVKRAIDAGKKVLGICLGAQMIAEVLGANVTRNPEKEIGWHRMQRTGERHPWLANLPETFTSFSWHGDTFELPQGARHLAYSAACVNQAFAYGEHVLGLQFHLETTGDCIDQMLFHWADEIKEAPHIQSASRIREGVEDSEQYRLLLRGMLQRIASNTALHSTGEQLQR</sequence>
<dbReference type="Gene3D" id="3.40.50.880">
    <property type="match status" value="1"/>
</dbReference>
<dbReference type="InterPro" id="IPR044992">
    <property type="entry name" value="ChyE-like"/>
</dbReference>
<dbReference type="EMBL" id="JACHXK010000007">
    <property type="protein sequence ID" value="MBB3111401.1"/>
    <property type="molecule type" value="Genomic_DNA"/>
</dbReference>
<gene>
    <name evidence="2" type="ORF">FHS18_003469</name>
</gene>
<accession>A0A7W5FNJ0</accession>
<reference evidence="2 3" key="1">
    <citation type="submission" date="2020-08" db="EMBL/GenBank/DDBJ databases">
        <title>Genomic Encyclopedia of Type Strains, Phase III (KMG-III): the genomes of soil and plant-associated and newly described type strains.</title>
        <authorList>
            <person name="Whitman W."/>
        </authorList>
    </citation>
    <scope>NUCLEOTIDE SEQUENCE [LARGE SCALE GENOMIC DNA]</scope>
    <source>
        <strain evidence="2 3">CECT 5862</strain>
    </source>
</reference>
<dbReference type="PANTHER" id="PTHR42695">
    <property type="entry name" value="GLUTAMINE AMIDOTRANSFERASE YLR126C-RELATED"/>
    <property type="match status" value="1"/>
</dbReference>
<keyword evidence="3" id="KW-1185">Reference proteome</keyword>
<dbReference type="PANTHER" id="PTHR42695:SF5">
    <property type="entry name" value="GLUTAMINE AMIDOTRANSFERASE YLR126C-RELATED"/>
    <property type="match status" value="1"/>
</dbReference>
<evidence type="ECO:0000259" key="1">
    <source>
        <dbReference type="Pfam" id="PF00117"/>
    </source>
</evidence>
<dbReference type="GO" id="GO:0016740">
    <property type="term" value="F:transferase activity"/>
    <property type="evidence" value="ECO:0007669"/>
    <property type="project" value="UniProtKB-KW"/>
</dbReference>
<keyword evidence="2" id="KW-0315">Glutamine amidotransferase</keyword>
<feature type="domain" description="Glutamine amidotransferase" evidence="1">
    <location>
        <begin position="30"/>
        <end position="181"/>
    </location>
</feature>